<dbReference type="Proteomes" id="UP000800041">
    <property type="component" value="Unassembled WGS sequence"/>
</dbReference>
<gene>
    <name evidence="1" type="ORF">K402DRAFT_424683</name>
</gene>
<reference evidence="1" key="1">
    <citation type="journal article" date="2020" name="Stud. Mycol.">
        <title>101 Dothideomycetes genomes: a test case for predicting lifestyles and emergence of pathogens.</title>
        <authorList>
            <person name="Haridas S."/>
            <person name="Albert R."/>
            <person name="Binder M."/>
            <person name="Bloem J."/>
            <person name="Labutti K."/>
            <person name="Salamov A."/>
            <person name="Andreopoulos B."/>
            <person name="Baker S."/>
            <person name="Barry K."/>
            <person name="Bills G."/>
            <person name="Bluhm B."/>
            <person name="Cannon C."/>
            <person name="Castanera R."/>
            <person name="Culley D."/>
            <person name="Daum C."/>
            <person name="Ezra D."/>
            <person name="Gonzalez J."/>
            <person name="Henrissat B."/>
            <person name="Kuo A."/>
            <person name="Liang C."/>
            <person name="Lipzen A."/>
            <person name="Lutzoni F."/>
            <person name="Magnuson J."/>
            <person name="Mondo S."/>
            <person name="Nolan M."/>
            <person name="Ohm R."/>
            <person name="Pangilinan J."/>
            <person name="Park H.-J."/>
            <person name="Ramirez L."/>
            <person name="Alfaro M."/>
            <person name="Sun H."/>
            <person name="Tritt A."/>
            <person name="Yoshinaga Y."/>
            <person name="Zwiers L.-H."/>
            <person name="Turgeon B."/>
            <person name="Goodwin S."/>
            <person name="Spatafora J."/>
            <person name="Crous P."/>
            <person name="Grigoriev I."/>
        </authorList>
    </citation>
    <scope>NUCLEOTIDE SEQUENCE</scope>
    <source>
        <strain evidence="1">CBS 113979</strain>
    </source>
</reference>
<protein>
    <submittedName>
        <fullName evidence="1">Uncharacterized protein</fullName>
    </submittedName>
</protein>
<name>A0A6G1GN45_9PEZI</name>
<dbReference type="EMBL" id="ML977186">
    <property type="protein sequence ID" value="KAF1982244.1"/>
    <property type="molecule type" value="Genomic_DNA"/>
</dbReference>
<accession>A0A6G1GN45</accession>
<dbReference type="AlphaFoldDB" id="A0A6G1GN45"/>
<sequence length="171" mass="20369">MVSSDVQKASRKTFRQLLEMYIFARNYNIPQLRVDVIKRWQAMETVMNRTASLGMINEIYERLPAGDELKMTIVHTFACRRCGTESERREHKFTKSAYHDFVVDVLFETRKRIVSMERKPRKEWKDKFCDFHGHHTAAERKECKKAWTMERKAAKKALRAAHDSAVKKRWT</sequence>
<dbReference type="OrthoDB" id="10663366at2759"/>
<evidence type="ECO:0000313" key="2">
    <source>
        <dbReference type="Proteomes" id="UP000800041"/>
    </source>
</evidence>
<proteinExistence type="predicted"/>
<organism evidence="1 2">
    <name type="scientific">Aulographum hederae CBS 113979</name>
    <dbReference type="NCBI Taxonomy" id="1176131"/>
    <lineage>
        <taxon>Eukaryota</taxon>
        <taxon>Fungi</taxon>
        <taxon>Dikarya</taxon>
        <taxon>Ascomycota</taxon>
        <taxon>Pezizomycotina</taxon>
        <taxon>Dothideomycetes</taxon>
        <taxon>Pleosporomycetidae</taxon>
        <taxon>Aulographales</taxon>
        <taxon>Aulographaceae</taxon>
    </lineage>
</organism>
<evidence type="ECO:0000313" key="1">
    <source>
        <dbReference type="EMBL" id="KAF1982244.1"/>
    </source>
</evidence>
<keyword evidence="2" id="KW-1185">Reference proteome</keyword>